<accession>A0AAW1RJ13</accession>
<evidence type="ECO:0000256" key="1">
    <source>
        <dbReference type="SAM" id="Coils"/>
    </source>
</evidence>
<dbReference type="InterPro" id="IPR023201">
    <property type="entry name" value="SecY_dom_sf"/>
</dbReference>
<keyword evidence="1" id="KW-0175">Coiled coil</keyword>
<feature type="transmembrane region" description="Helical" evidence="2">
    <location>
        <begin position="328"/>
        <end position="349"/>
    </location>
</feature>
<name>A0AAW1RJ13_9CHLO</name>
<dbReference type="PRINTS" id="PR00303">
    <property type="entry name" value="SECYTRNLCASE"/>
</dbReference>
<dbReference type="Proteomes" id="UP001445335">
    <property type="component" value="Unassembled WGS sequence"/>
</dbReference>
<dbReference type="PIRSF" id="PIRSF004557">
    <property type="entry name" value="SecY"/>
    <property type="match status" value="1"/>
</dbReference>
<dbReference type="InterPro" id="IPR002208">
    <property type="entry name" value="SecY/SEC61-alpha"/>
</dbReference>
<dbReference type="AlphaFoldDB" id="A0AAW1RJ13"/>
<dbReference type="Gene3D" id="1.10.3370.10">
    <property type="entry name" value="SecY subunit domain"/>
    <property type="match status" value="1"/>
</dbReference>
<evidence type="ECO:0000313" key="3">
    <source>
        <dbReference type="EMBL" id="KAK9833436.1"/>
    </source>
</evidence>
<feature type="transmembrane region" description="Helical" evidence="2">
    <location>
        <begin position="389"/>
        <end position="405"/>
    </location>
</feature>
<sequence>MRRLVLSAATAKAPEAGDNLWRPLVHTMPVLGSKELLRRAAGSLLFMLVARLGTFIPIPNVDLSALPDMQPWRNMNDMFSRSAGLPANLFELGVGPLINASWTLSGLTLIEQCGGRLHIKELMQGGWEGQSTLELYVKYMTVGYAALYGAQRAMTLVQAAIVPANFVWNTMWTLAAGAMVLSFIADHTEKWALGDGTSLLIASSIMSSHTQQLQGAVRVIEAAGPLAWWRVLTAVAGIVALVFAAAFLTHVERRHPLVYYKSRRFQVGAPGVGPGEGASSYLPMRIMPSGMQPLLMGSFAFHLLPSAVGMISPALASALVARAMSPAAMPWTFSGFVLLTEGLGVVASAPKLAHETAEWMTAVEAGIKGLSPGAETEAFLLQQQRLTRFWGCLAIAALAAASHLLDSACQSLLGAPLGCQSILLLAGFLLSVERQVLSLLQKQKLERMLNQAAKQLQEDTQRRQSLAEKRRSAQHVQISADSFRSVGPPIEINMLALPSPQRNCGGWAVRCEQPSDNHMHR</sequence>
<dbReference type="Pfam" id="PF00344">
    <property type="entry name" value="SecY"/>
    <property type="match status" value="1"/>
</dbReference>
<organism evidence="3 4">
    <name type="scientific">Elliptochloris bilobata</name>
    <dbReference type="NCBI Taxonomy" id="381761"/>
    <lineage>
        <taxon>Eukaryota</taxon>
        <taxon>Viridiplantae</taxon>
        <taxon>Chlorophyta</taxon>
        <taxon>core chlorophytes</taxon>
        <taxon>Trebouxiophyceae</taxon>
        <taxon>Trebouxiophyceae incertae sedis</taxon>
        <taxon>Elliptochloris clade</taxon>
        <taxon>Elliptochloris</taxon>
    </lineage>
</organism>
<keyword evidence="2" id="KW-0812">Transmembrane</keyword>
<dbReference type="EMBL" id="JALJOU010000036">
    <property type="protein sequence ID" value="KAK9833436.1"/>
    <property type="molecule type" value="Genomic_DNA"/>
</dbReference>
<keyword evidence="4" id="KW-1185">Reference proteome</keyword>
<proteinExistence type="predicted"/>
<dbReference type="SUPFAM" id="SSF103491">
    <property type="entry name" value="Preprotein translocase SecY subunit"/>
    <property type="match status" value="1"/>
</dbReference>
<dbReference type="GO" id="GO:0016020">
    <property type="term" value="C:membrane"/>
    <property type="evidence" value="ECO:0007669"/>
    <property type="project" value="InterPro"/>
</dbReference>
<gene>
    <name evidence="3" type="ORF">WJX81_005377</name>
</gene>
<comment type="caution">
    <text evidence="3">The sequence shown here is derived from an EMBL/GenBank/DDBJ whole genome shotgun (WGS) entry which is preliminary data.</text>
</comment>
<feature type="transmembrane region" description="Helical" evidence="2">
    <location>
        <begin position="411"/>
        <end position="432"/>
    </location>
</feature>
<keyword evidence="2" id="KW-1133">Transmembrane helix</keyword>
<evidence type="ECO:0000256" key="2">
    <source>
        <dbReference type="SAM" id="Phobius"/>
    </source>
</evidence>
<reference evidence="3 4" key="1">
    <citation type="journal article" date="2024" name="Nat. Commun.">
        <title>Phylogenomics reveals the evolutionary origins of lichenization in chlorophyte algae.</title>
        <authorList>
            <person name="Puginier C."/>
            <person name="Libourel C."/>
            <person name="Otte J."/>
            <person name="Skaloud P."/>
            <person name="Haon M."/>
            <person name="Grisel S."/>
            <person name="Petersen M."/>
            <person name="Berrin J.G."/>
            <person name="Delaux P.M."/>
            <person name="Dal Grande F."/>
            <person name="Keller J."/>
        </authorList>
    </citation>
    <scope>NUCLEOTIDE SEQUENCE [LARGE SCALE GENOMIC DNA]</scope>
    <source>
        <strain evidence="3 4">SAG 245.80</strain>
    </source>
</reference>
<protein>
    <recommendedName>
        <fullName evidence="5">SecY protein</fullName>
    </recommendedName>
</protein>
<feature type="transmembrane region" description="Helical" evidence="2">
    <location>
        <begin position="227"/>
        <end position="248"/>
    </location>
</feature>
<dbReference type="GO" id="GO:0015031">
    <property type="term" value="P:protein transport"/>
    <property type="evidence" value="ECO:0007669"/>
    <property type="project" value="InterPro"/>
</dbReference>
<feature type="coiled-coil region" evidence="1">
    <location>
        <begin position="442"/>
        <end position="469"/>
    </location>
</feature>
<evidence type="ECO:0000313" key="4">
    <source>
        <dbReference type="Proteomes" id="UP001445335"/>
    </source>
</evidence>
<feature type="transmembrane region" description="Helical" evidence="2">
    <location>
        <begin position="166"/>
        <end position="185"/>
    </location>
</feature>
<feature type="transmembrane region" description="Helical" evidence="2">
    <location>
        <begin position="294"/>
        <end position="316"/>
    </location>
</feature>
<evidence type="ECO:0008006" key="5">
    <source>
        <dbReference type="Google" id="ProtNLM"/>
    </source>
</evidence>
<keyword evidence="2" id="KW-0472">Membrane</keyword>